<dbReference type="InterPro" id="IPR036709">
    <property type="entry name" value="Autotransporte_beta_dom_sf"/>
</dbReference>
<dbReference type="InterPro" id="IPR005546">
    <property type="entry name" value="Autotransporte_beta"/>
</dbReference>
<evidence type="ECO:0000313" key="5">
    <source>
        <dbReference type="Proteomes" id="UP001382935"/>
    </source>
</evidence>
<dbReference type="SMART" id="SM00869">
    <property type="entry name" value="Autotransporter"/>
    <property type="match status" value="1"/>
</dbReference>
<keyword evidence="5" id="KW-1185">Reference proteome</keyword>
<feature type="domain" description="Autotransporter" evidence="3">
    <location>
        <begin position="329"/>
        <end position="608"/>
    </location>
</feature>
<dbReference type="CDD" id="cd01846">
    <property type="entry name" value="fatty_acyltransferase_like"/>
    <property type="match status" value="1"/>
</dbReference>
<dbReference type="Gene3D" id="2.40.128.130">
    <property type="entry name" value="Autotransporter beta-domain"/>
    <property type="match status" value="1"/>
</dbReference>
<reference evidence="4 5" key="1">
    <citation type="submission" date="2024-02" db="EMBL/GenBank/DDBJ databases">
        <title>Full genome sequence of Sphingomonas kaistensis.</title>
        <authorList>
            <person name="Poletto B.L."/>
            <person name="Silva G."/>
            <person name="Galante D."/>
            <person name="Campos K.R."/>
            <person name="Santos M.B.N."/>
            <person name="Sacchi C.T."/>
        </authorList>
    </citation>
    <scope>NUCLEOTIDE SEQUENCE [LARGE SCALE GENOMIC DNA]</scope>
    <source>
        <strain evidence="4 5">MA4R</strain>
    </source>
</reference>
<feature type="signal peptide" evidence="2">
    <location>
        <begin position="1"/>
        <end position="27"/>
    </location>
</feature>
<evidence type="ECO:0000313" key="4">
    <source>
        <dbReference type="EMBL" id="WWM69582.1"/>
    </source>
</evidence>
<dbReference type="PANTHER" id="PTHR22835">
    <property type="entry name" value="ZINC FINGER FYVE DOMAIN CONTAINING PROTEIN"/>
    <property type="match status" value="1"/>
</dbReference>
<dbReference type="RefSeq" id="WP_338501771.1">
    <property type="nucleotide sequence ID" value="NZ_CP145607.1"/>
</dbReference>
<proteinExistence type="inferred from homology"/>
<accession>A0ABZ2FXM5</accession>
<dbReference type="InterPro" id="IPR001087">
    <property type="entry name" value="GDSL"/>
</dbReference>
<keyword evidence="2" id="KW-0732">Signal</keyword>
<comment type="similarity">
    <text evidence="1">Belongs to the 'GDSL' lipolytic enzyme family.</text>
</comment>
<protein>
    <submittedName>
        <fullName evidence="4">Autotransporter domain-containing protein</fullName>
    </submittedName>
</protein>
<dbReference type="PROSITE" id="PS51208">
    <property type="entry name" value="AUTOTRANSPORTER"/>
    <property type="match status" value="1"/>
</dbReference>
<feature type="chain" id="PRO_5047039229" evidence="2">
    <location>
        <begin position="28"/>
        <end position="608"/>
    </location>
</feature>
<gene>
    <name evidence="4" type="ORF">V6R86_02445</name>
</gene>
<organism evidence="4 5">
    <name type="scientific">Sphingomonas kaistensis</name>
    <dbReference type="NCBI Taxonomy" id="298708"/>
    <lineage>
        <taxon>Bacteria</taxon>
        <taxon>Pseudomonadati</taxon>
        <taxon>Pseudomonadota</taxon>
        <taxon>Alphaproteobacteria</taxon>
        <taxon>Sphingomonadales</taxon>
        <taxon>Sphingomonadaceae</taxon>
        <taxon>Sphingomonas</taxon>
    </lineage>
</organism>
<dbReference type="Pfam" id="PF00657">
    <property type="entry name" value="Lipase_GDSL"/>
    <property type="match status" value="1"/>
</dbReference>
<name>A0ABZ2FXM5_9SPHN</name>
<evidence type="ECO:0000259" key="3">
    <source>
        <dbReference type="PROSITE" id="PS51208"/>
    </source>
</evidence>
<dbReference type="Proteomes" id="UP001382935">
    <property type="component" value="Chromosome"/>
</dbReference>
<dbReference type="SUPFAM" id="SSF103515">
    <property type="entry name" value="Autotransporter"/>
    <property type="match status" value="1"/>
</dbReference>
<evidence type="ECO:0000256" key="2">
    <source>
        <dbReference type="SAM" id="SignalP"/>
    </source>
</evidence>
<dbReference type="EMBL" id="CP145607">
    <property type="protein sequence ID" value="WWM69582.1"/>
    <property type="molecule type" value="Genomic_DNA"/>
</dbReference>
<dbReference type="Pfam" id="PF03797">
    <property type="entry name" value="Autotransporter"/>
    <property type="match status" value="1"/>
</dbReference>
<dbReference type="SUPFAM" id="SSF52266">
    <property type="entry name" value="SGNH hydrolase"/>
    <property type="match status" value="1"/>
</dbReference>
<dbReference type="PANTHER" id="PTHR22835:SF659">
    <property type="entry name" value="GDSL LIPASE_ACYLHYDROLASE, PUTATIVE (AFU_ORTHOLOGUE AFUA_2G00510)-RELATED"/>
    <property type="match status" value="1"/>
</dbReference>
<dbReference type="Gene3D" id="3.40.50.1110">
    <property type="entry name" value="SGNH hydrolase"/>
    <property type="match status" value="1"/>
</dbReference>
<sequence length="608" mass="62773">MIQRLGARALLGATAVLALSVATPASAQRIIRIVAFGDSYADTGNLFRLTGLNPATFQNGIYSTGRFSGGTNYIDSLSLLLGAPVENFAIGGASAVRGAPATAFDLQFEVDNFLNVGTQSSVFPTGAPSFGPNDLVTVSIGGNDARYFQQGLYGAFTVNDAIAASRTQLNRLVAAGAPTISFLAGNTALLPEVATNPSAQAVRNTFSTTYNNALQQTLAGYAANGVVVHYLDLSQVLGSIQANGAAYGLPNGVVCAPTQANVLWGCAGYLFYVDGLHLSSDGFRVVARYVQRQLQAPLSLGATSDLALDNALQFGRTLNSRMDLGSPRDGEVLEGARVFVVGDSFSRDVRTSNVSDQFDIDSVGATAGVEFGFGGNGLIGVAGGITRGKARLANDSANVKGKGWQGGVYAAYALGPVFVQGHAGYGRTDYDISRAAVIDRLSASPEGSHVVAGAKAGFLTGLGPLRVGPVVALDYAKAKIDGYTETGDNALRLNVGAQRYSALVGGAGLELRGDFNAGGSSLRPFASAMIEKDLKGDGRTITFAQTASPSIVNRFDLGERDTGVYTRFTAGASAQLASNIQLDINGSTTAGKDMGNDVSVQGGVRVGF</sequence>
<dbReference type="InterPro" id="IPR036514">
    <property type="entry name" value="SGNH_hydro_sf"/>
</dbReference>
<evidence type="ECO:0000256" key="1">
    <source>
        <dbReference type="ARBA" id="ARBA00008668"/>
    </source>
</evidence>